<name>A0ACC1R544_9HYPO</name>
<protein>
    <submittedName>
        <fullName evidence="1">Uncharacterized protein</fullName>
    </submittedName>
</protein>
<accession>A0ACC1R544</accession>
<evidence type="ECO:0000313" key="2">
    <source>
        <dbReference type="Proteomes" id="UP001148737"/>
    </source>
</evidence>
<keyword evidence="2" id="KW-1185">Reference proteome</keyword>
<sequence length="449" mass="50738">MKSQFVLSGLLGLAGLVSAGSHRSSSGLSYLYQQLPGPNEPKIARRETVTDNTTVEVLPPRFRNNVTEKFYVDGKKLPLINWDVGESYAGNLPITDNKNETNELFFWFFPTATKEFMEKKEIVIWLNGGPGCSSLLGFLEENGPIAWGEGMEKPLRNPFSFHLLSNVVWLEQPVGVGFTKGNKKINDEHDISVEFIGFWKNFMKTFGMEDWKVYITGESYAGMYGPYLAKAMLDQEDKKYYDLAGLLVYDGISFGETLQFTPVAFPYLDQHYNLMPVDLPTFDKFRSLDKSCGFEDFRNEYFVYPPKGLIPEKLPHTKTYDNGSSIDPNCDNLHGDIATAASKANPCFNVYNVVDRCPERNNILSGKDSYFNRRDVQSAIHVQPHKKWAQCSRIFGDGPLTFWEPAGEFALPQVIDTTKNVIIAEGTSDYLLSLNGGPQLPLLRPRLRF</sequence>
<evidence type="ECO:0000313" key="1">
    <source>
        <dbReference type="EMBL" id="KAJ3498082.1"/>
    </source>
</evidence>
<dbReference type="EMBL" id="JANAKD010000072">
    <property type="protein sequence ID" value="KAJ3498082.1"/>
    <property type="molecule type" value="Genomic_DNA"/>
</dbReference>
<reference evidence="1" key="1">
    <citation type="submission" date="2022-07" db="EMBL/GenBank/DDBJ databases">
        <title>Genome Sequence of Lecanicillium saksenae.</title>
        <authorList>
            <person name="Buettner E."/>
        </authorList>
    </citation>
    <scope>NUCLEOTIDE SEQUENCE</scope>
    <source>
        <strain evidence="1">VT-O1</strain>
    </source>
</reference>
<gene>
    <name evidence="1" type="ORF">NLG97_g1404</name>
</gene>
<comment type="caution">
    <text evidence="1">The sequence shown here is derived from an EMBL/GenBank/DDBJ whole genome shotgun (WGS) entry which is preliminary data.</text>
</comment>
<organism evidence="1 2">
    <name type="scientific">Lecanicillium saksenae</name>
    <dbReference type="NCBI Taxonomy" id="468837"/>
    <lineage>
        <taxon>Eukaryota</taxon>
        <taxon>Fungi</taxon>
        <taxon>Dikarya</taxon>
        <taxon>Ascomycota</taxon>
        <taxon>Pezizomycotina</taxon>
        <taxon>Sordariomycetes</taxon>
        <taxon>Hypocreomycetidae</taxon>
        <taxon>Hypocreales</taxon>
        <taxon>Cordycipitaceae</taxon>
        <taxon>Lecanicillium</taxon>
    </lineage>
</organism>
<proteinExistence type="predicted"/>
<dbReference type="Proteomes" id="UP001148737">
    <property type="component" value="Unassembled WGS sequence"/>
</dbReference>